<feature type="domain" description="Cation/H+ exchanger transmembrane" evidence="9">
    <location>
        <begin position="86"/>
        <end position="468"/>
    </location>
</feature>
<feature type="transmembrane region" description="Helical" evidence="8">
    <location>
        <begin position="386"/>
        <end position="408"/>
    </location>
</feature>
<comment type="caution">
    <text evidence="10">The sequence shown here is derived from an EMBL/GenBank/DDBJ whole genome shotgun (WGS) entry which is preliminary data.</text>
</comment>
<evidence type="ECO:0000256" key="4">
    <source>
        <dbReference type="ARBA" id="ARBA00022989"/>
    </source>
</evidence>
<dbReference type="RefSeq" id="WP_153484469.1">
    <property type="nucleotide sequence ID" value="NZ_VDEQ01000202.1"/>
</dbReference>
<evidence type="ECO:0000256" key="1">
    <source>
        <dbReference type="ARBA" id="ARBA00004141"/>
    </source>
</evidence>
<keyword evidence="4 8" id="KW-1133">Transmembrane helix</keyword>
<comment type="subcellular location">
    <subcellularLocation>
        <location evidence="1">Membrane</location>
        <topology evidence="1">Multi-pass membrane protein</topology>
    </subcellularLocation>
</comment>
<feature type="transmembrane region" description="Helical" evidence="8">
    <location>
        <begin position="304"/>
        <end position="319"/>
    </location>
</feature>
<reference evidence="10 11" key="1">
    <citation type="submission" date="2019-06" db="EMBL/GenBank/DDBJ databases">
        <title>Comparative genomics and metabolomics analyses of clavulanic acid producing Streptomyces species provides insight into specialized metabolism and evolution of beta-lactam biosynthetic gene clusters.</title>
        <authorList>
            <person name="Moore M.A."/>
            <person name="Cruz-Morales P."/>
            <person name="Barona Gomez F."/>
            <person name="Kapil T."/>
        </authorList>
    </citation>
    <scope>NUCLEOTIDE SEQUENCE [LARGE SCALE GENOMIC DNA]</scope>
    <source>
        <strain evidence="10 11">T-272</strain>
    </source>
</reference>
<dbReference type="EMBL" id="VDEQ01000202">
    <property type="protein sequence ID" value="MQS37514.1"/>
    <property type="molecule type" value="Genomic_DNA"/>
</dbReference>
<feature type="region of interest" description="Disordered" evidence="7">
    <location>
        <begin position="482"/>
        <end position="501"/>
    </location>
</feature>
<evidence type="ECO:0000256" key="3">
    <source>
        <dbReference type="ARBA" id="ARBA00022692"/>
    </source>
</evidence>
<feature type="transmembrane region" description="Helical" evidence="8">
    <location>
        <begin position="72"/>
        <end position="90"/>
    </location>
</feature>
<accession>A0ABW9NWH4</accession>
<keyword evidence="5" id="KW-0406">Ion transport</keyword>
<feature type="transmembrane region" description="Helical" evidence="8">
    <location>
        <begin position="420"/>
        <end position="439"/>
    </location>
</feature>
<evidence type="ECO:0000256" key="7">
    <source>
        <dbReference type="SAM" id="MobiDB-lite"/>
    </source>
</evidence>
<organism evidence="10 11">
    <name type="scientific">Streptomyces katsurahamanus</name>
    <dbReference type="NCBI Taxonomy" id="2577098"/>
    <lineage>
        <taxon>Bacteria</taxon>
        <taxon>Bacillati</taxon>
        <taxon>Actinomycetota</taxon>
        <taxon>Actinomycetes</taxon>
        <taxon>Kitasatosporales</taxon>
        <taxon>Streptomycetaceae</taxon>
        <taxon>Streptomyces</taxon>
    </lineage>
</organism>
<keyword evidence="3 8" id="KW-0812">Transmembrane</keyword>
<feature type="transmembrane region" description="Helical" evidence="8">
    <location>
        <begin position="102"/>
        <end position="124"/>
    </location>
</feature>
<keyword evidence="11" id="KW-1185">Reference proteome</keyword>
<evidence type="ECO:0000256" key="6">
    <source>
        <dbReference type="ARBA" id="ARBA00023136"/>
    </source>
</evidence>
<protein>
    <submittedName>
        <fullName evidence="10">Cation:proton antiporter</fullName>
    </submittedName>
</protein>
<feature type="transmembrane region" description="Helical" evidence="8">
    <location>
        <begin position="201"/>
        <end position="224"/>
    </location>
</feature>
<dbReference type="Proteomes" id="UP000460558">
    <property type="component" value="Unassembled WGS sequence"/>
</dbReference>
<evidence type="ECO:0000313" key="11">
    <source>
        <dbReference type="Proteomes" id="UP000460558"/>
    </source>
</evidence>
<dbReference type="PANTHER" id="PTHR32468">
    <property type="entry name" value="CATION/H + ANTIPORTER"/>
    <property type="match status" value="1"/>
</dbReference>
<dbReference type="InterPro" id="IPR038770">
    <property type="entry name" value="Na+/solute_symporter_sf"/>
</dbReference>
<keyword evidence="6 8" id="KW-0472">Membrane</keyword>
<feature type="transmembrane region" description="Helical" evidence="8">
    <location>
        <begin position="168"/>
        <end position="189"/>
    </location>
</feature>
<name>A0ABW9NWH4_9ACTN</name>
<proteinExistence type="predicted"/>
<evidence type="ECO:0000256" key="8">
    <source>
        <dbReference type="SAM" id="Phobius"/>
    </source>
</evidence>
<dbReference type="Gene3D" id="1.20.1530.20">
    <property type="match status" value="1"/>
</dbReference>
<keyword evidence="2" id="KW-0813">Transport</keyword>
<evidence type="ECO:0000259" key="9">
    <source>
        <dbReference type="Pfam" id="PF00999"/>
    </source>
</evidence>
<feature type="transmembrane region" description="Helical" evidence="8">
    <location>
        <begin position="325"/>
        <end position="341"/>
    </location>
</feature>
<evidence type="ECO:0000313" key="10">
    <source>
        <dbReference type="EMBL" id="MQS37514.1"/>
    </source>
</evidence>
<evidence type="ECO:0000256" key="5">
    <source>
        <dbReference type="ARBA" id="ARBA00023065"/>
    </source>
</evidence>
<feature type="transmembrane region" description="Helical" evidence="8">
    <location>
        <begin position="362"/>
        <end position="380"/>
    </location>
</feature>
<evidence type="ECO:0000256" key="2">
    <source>
        <dbReference type="ARBA" id="ARBA00022448"/>
    </source>
</evidence>
<feature type="transmembrane region" description="Helical" evidence="8">
    <location>
        <begin position="136"/>
        <end position="156"/>
    </location>
</feature>
<sequence length="501" mass="51057">MTKAEHPRASGRSPRGGPPAWRGVVWPLLISAVALGALIAVLGFGLGTPEDLPGSASPDAATGGGGTHPSETILRVTCALAAVAAVAALGGRLARRLGQPPVIGEIAAGLLLGPSALAGLVPASTEVFFPESARPLLSLLAQVGLILFMFAVGSEFDVAELRRSGRVVGVVSQASMVVPFVLGALSALVVYREFAADGIGFIPFAIFLGTAMSITAFPVLARIVQESGLARRPLGTMAMACAAACDVIAWCTLALAMAVAGSGGPWGAVGTVLLAAAVTVVVLRVGRPLVRAAERWADRAQVPVAARVVFLLLLAFSLARLTDVMGVHAIFGAFLAGLLVPHRPGNRMTAVQTGIDSLNRKLLLPLFFVTVGMTVDLTAVTGRAGLLLAGVLVLVVAVVGKLAGTAVTARSAGLPWRTSLGLGVLLNARGVTEIVVLRAGLEAGLINQNAFTVLVVMAVVTTVMTGPALDLLKLSHRRTSAAPGAETASPVTGEAKEKELV</sequence>
<dbReference type="PANTHER" id="PTHR32468:SF0">
    <property type="entry name" value="K(+)_H(+) ANTIPORTER 1"/>
    <property type="match status" value="1"/>
</dbReference>
<feature type="transmembrane region" description="Helical" evidence="8">
    <location>
        <begin position="21"/>
        <end position="46"/>
    </location>
</feature>
<feature type="transmembrane region" description="Helical" evidence="8">
    <location>
        <begin position="451"/>
        <end position="472"/>
    </location>
</feature>
<feature type="transmembrane region" description="Helical" evidence="8">
    <location>
        <begin position="236"/>
        <end position="260"/>
    </location>
</feature>
<dbReference type="InterPro" id="IPR006153">
    <property type="entry name" value="Cation/H_exchanger_TM"/>
</dbReference>
<dbReference type="Pfam" id="PF00999">
    <property type="entry name" value="Na_H_Exchanger"/>
    <property type="match status" value="1"/>
</dbReference>
<feature type="transmembrane region" description="Helical" evidence="8">
    <location>
        <begin position="266"/>
        <end position="283"/>
    </location>
</feature>
<gene>
    <name evidence="10" type="ORF">FFZ77_18345</name>
</gene>
<dbReference type="InterPro" id="IPR050794">
    <property type="entry name" value="CPA2_transporter"/>
</dbReference>